<dbReference type="EMBL" id="MU853412">
    <property type="protein sequence ID" value="KAK4133423.1"/>
    <property type="molecule type" value="Genomic_DNA"/>
</dbReference>
<keyword evidence="7 12" id="KW-0378">Hydrolase</keyword>
<dbReference type="PANTHER" id="PTHR28213:SF1">
    <property type="entry name" value="IMP-SPECIFIC 5'-NUCLEOTIDASE 1"/>
    <property type="match status" value="1"/>
</dbReference>
<dbReference type="GO" id="GO:0008253">
    <property type="term" value="F:5'-nucleotidase activity"/>
    <property type="evidence" value="ECO:0007669"/>
    <property type="project" value="InterPro"/>
</dbReference>
<comment type="catalytic activity">
    <reaction evidence="11">
        <text>IMP + H2O = inosine + phosphate</text>
        <dbReference type="Rhea" id="RHEA:27718"/>
        <dbReference type="ChEBI" id="CHEBI:15377"/>
        <dbReference type="ChEBI" id="CHEBI:17596"/>
        <dbReference type="ChEBI" id="CHEBI:43474"/>
        <dbReference type="ChEBI" id="CHEBI:58053"/>
        <dbReference type="EC" id="3.1.3.99"/>
    </reaction>
</comment>
<dbReference type="GO" id="GO:0071592">
    <property type="term" value="P:nicotinic acid riboside biosynthetic process"/>
    <property type="evidence" value="ECO:0007669"/>
    <property type="project" value="TreeGrafter"/>
</dbReference>
<keyword evidence="9 12" id="KW-0460">Magnesium</keyword>
<comment type="cofactor">
    <cofactor evidence="1 12">
        <name>Mg(2+)</name>
        <dbReference type="ChEBI" id="CHEBI:18420"/>
    </cofactor>
</comment>
<keyword evidence="10 12" id="KW-0546">Nucleotide metabolism</keyword>
<keyword evidence="14" id="KW-1185">Reference proteome</keyword>
<evidence type="ECO:0000256" key="12">
    <source>
        <dbReference type="PIRNR" id="PIRNR028836"/>
    </source>
</evidence>
<evidence type="ECO:0000256" key="7">
    <source>
        <dbReference type="ARBA" id="ARBA00022801"/>
    </source>
</evidence>
<dbReference type="GO" id="GO:0006190">
    <property type="term" value="P:inosine salvage"/>
    <property type="evidence" value="ECO:0007669"/>
    <property type="project" value="InterPro"/>
</dbReference>
<evidence type="ECO:0000256" key="11">
    <source>
        <dbReference type="ARBA" id="ARBA00047413"/>
    </source>
</evidence>
<organism evidence="13 14">
    <name type="scientific">Trichocladium antarcticum</name>
    <dbReference type="NCBI Taxonomy" id="1450529"/>
    <lineage>
        <taxon>Eukaryota</taxon>
        <taxon>Fungi</taxon>
        <taxon>Dikarya</taxon>
        <taxon>Ascomycota</taxon>
        <taxon>Pezizomycotina</taxon>
        <taxon>Sordariomycetes</taxon>
        <taxon>Sordariomycetidae</taxon>
        <taxon>Sordariales</taxon>
        <taxon>Chaetomiaceae</taxon>
        <taxon>Trichocladium</taxon>
    </lineage>
</organism>
<dbReference type="GO" id="GO:0071590">
    <property type="term" value="P:nicotinamide riboside biosynthetic process"/>
    <property type="evidence" value="ECO:0007669"/>
    <property type="project" value="TreeGrafter"/>
</dbReference>
<evidence type="ECO:0000256" key="5">
    <source>
        <dbReference type="ARBA" id="ARBA00022723"/>
    </source>
</evidence>
<reference evidence="13" key="2">
    <citation type="submission" date="2023-05" db="EMBL/GenBank/DDBJ databases">
        <authorList>
            <consortium name="Lawrence Berkeley National Laboratory"/>
            <person name="Steindorff A."/>
            <person name="Hensen N."/>
            <person name="Bonometti L."/>
            <person name="Westerberg I."/>
            <person name="Brannstrom I.O."/>
            <person name="Guillou S."/>
            <person name="Cros-Aarteil S."/>
            <person name="Calhoun S."/>
            <person name="Haridas S."/>
            <person name="Kuo A."/>
            <person name="Mondo S."/>
            <person name="Pangilinan J."/>
            <person name="Riley R."/>
            <person name="Labutti K."/>
            <person name="Andreopoulos B."/>
            <person name="Lipzen A."/>
            <person name="Chen C."/>
            <person name="Yanf M."/>
            <person name="Daum C."/>
            <person name="Ng V."/>
            <person name="Clum A."/>
            <person name="Ohm R."/>
            <person name="Martin F."/>
            <person name="Silar P."/>
            <person name="Natvig D."/>
            <person name="Lalanne C."/>
            <person name="Gautier V."/>
            <person name="Ament-Velasquez S.L."/>
            <person name="Kruys A."/>
            <person name="Hutchinson M.I."/>
            <person name="Powell A.J."/>
            <person name="Barry K."/>
            <person name="Miller A.N."/>
            <person name="Grigoriev I.V."/>
            <person name="Debuchy R."/>
            <person name="Gladieux P."/>
            <person name="Thoren M.H."/>
            <person name="Johannesson H."/>
        </authorList>
    </citation>
    <scope>NUCLEOTIDE SEQUENCE</scope>
    <source>
        <strain evidence="13">CBS 123565</strain>
    </source>
</reference>
<dbReference type="GO" id="GO:0005524">
    <property type="term" value="F:ATP binding"/>
    <property type="evidence" value="ECO:0007669"/>
    <property type="project" value="UniProtKB-KW"/>
</dbReference>
<dbReference type="SUPFAM" id="SSF56784">
    <property type="entry name" value="HAD-like"/>
    <property type="match status" value="1"/>
</dbReference>
<evidence type="ECO:0000256" key="8">
    <source>
        <dbReference type="ARBA" id="ARBA00022840"/>
    </source>
</evidence>
<comment type="function">
    <text evidence="12">IMP-specific 5'-nucleotidase involved in IMP (inositol monophosphate) degradation.</text>
</comment>
<gene>
    <name evidence="13" type="ORF">BT67DRAFT_456675</name>
</gene>
<reference evidence="13" key="1">
    <citation type="journal article" date="2023" name="Mol. Phylogenet. Evol.">
        <title>Genome-scale phylogeny and comparative genomics of the fungal order Sordariales.</title>
        <authorList>
            <person name="Hensen N."/>
            <person name="Bonometti L."/>
            <person name="Westerberg I."/>
            <person name="Brannstrom I.O."/>
            <person name="Guillou S."/>
            <person name="Cros-Aarteil S."/>
            <person name="Calhoun S."/>
            <person name="Haridas S."/>
            <person name="Kuo A."/>
            <person name="Mondo S."/>
            <person name="Pangilinan J."/>
            <person name="Riley R."/>
            <person name="LaButti K."/>
            <person name="Andreopoulos B."/>
            <person name="Lipzen A."/>
            <person name="Chen C."/>
            <person name="Yan M."/>
            <person name="Daum C."/>
            <person name="Ng V."/>
            <person name="Clum A."/>
            <person name="Steindorff A."/>
            <person name="Ohm R.A."/>
            <person name="Martin F."/>
            <person name="Silar P."/>
            <person name="Natvig D.O."/>
            <person name="Lalanne C."/>
            <person name="Gautier V."/>
            <person name="Ament-Velasquez S.L."/>
            <person name="Kruys A."/>
            <person name="Hutchinson M.I."/>
            <person name="Powell A.J."/>
            <person name="Barry K."/>
            <person name="Miller A.N."/>
            <person name="Grigoriev I.V."/>
            <person name="Debuchy R."/>
            <person name="Gladieux P."/>
            <person name="Hiltunen Thoren M."/>
            <person name="Johannesson H."/>
        </authorList>
    </citation>
    <scope>NUCLEOTIDE SEQUENCE</scope>
    <source>
        <strain evidence="13">CBS 123565</strain>
    </source>
</reference>
<dbReference type="GO" id="GO:0009117">
    <property type="term" value="P:nucleotide metabolic process"/>
    <property type="evidence" value="ECO:0007669"/>
    <property type="project" value="UniProtKB-KW"/>
</dbReference>
<dbReference type="PIRSF" id="PIRSF028836">
    <property type="entry name" value="ISN1"/>
    <property type="match status" value="1"/>
</dbReference>
<dbReference type="PANTHER" id="PTHR28213">
    <property type="entry name" value="IMP-SPECIFIC 5'-NUCLEOTIDASE 1"/>
    <property type="match status" value="1"/>
</dbReference>
<protein>
    <recommendedName>
        <fullName evidence="4 12">IMP-specific 5'-nucleotidase 1</fullName>
        <ecNumber evidence="12">3.1.3.-</ecNumber>
    </recommendedName>
</protein>
<comment type="subunit">
    <text evidence="3 12">Homotetramer.</text>
</comment>
<keyword evidence="5" id="KW-0479">Metal-binding</keyword>
<dbReference type="Pfam" id="PF06437">
    <property type="entry name" value="ISN1"/>
    <property type="match status" value="1"/>
</dbReference>
<comment type="similarity">
    <text evidence="2 12">Belongs to the ISN1 family.</text>
</comment>
<keyword evidence="6" id="KW-0547">Nucleotide-binding</keyword>
<evidence type="ECO:0000256" key="10">
    <source>
        <dbReference type="ARBA" id="ARBA00023080"/>
    </source>
</evidence>
<evidence type="ECO:0000256" key="6">
    <source>
        <dbReference type="ARBA" id="ARBA00022741"/>
    </source>
</evidence>
<dbReference type="InterPro" id="IPR009453">
    <property type="entry name" value="ISN1"/>
</dbReference>
<evidence type="ECO:0000313" key="13">
    <source>
        <dbReference type="EMBL" id="KAK4133423.1"/>
    </source>
</evidence>
<dbReference type="GO" id="GO:0000287">
    <property type="term" value="F:magnesium ion binding"/>
    <property type="evidence" value="ECO:0007669"/>
    <property type="project" value="InterPro"/>
</dbReference>
<dbReference type="AlphaFoldDB" id="A0AAN6UIE5"/>
<dbReference type="Proteomes" id="UP001304895">
    <property type="component" value="Unassembled WGS sequence"/>
</dbReference>
<accession>A0AAN6UIE5</accession>
<evidence type="ECO:0000256" key="3">
    <source>
        <dbReference type="ARBA" id="ARBA00011881"/>
    </source>
</evidence>
<dbReference type="EC" id="3.1.3.-" evidence="12"/>
<evidence type="ECO:0000313" key="14">
    <source>
        <dbReference type="Proteomes" id="UP001304895"/>
    </source>
</evidence>
<evidence type="ECO:0000256" key="4">
    <source>
        <dbReference type="ARBA" id="ARBA00015544"/>
    </source>
</evidence>
<evidence type="ECO:0000256" key="1">
    <source>
        <dbReference type="ARBA" id="ARBA00001946"/>
    </source>
</evidence>
<name>A0AAN6UIE5_9PEZI</name>
<proteinExistence type="inferred from homology"/>
<evidence type="ECO:0000256" key="9">
    <source>
        <dbReference type="ARBA" id="ARBA00022842"/>
    </source>
</evidence>
<dbReference type="InterPro" id="IPR036412">
    <property type="entry name" value="HAD-like_sf"/>
</dbReference>
<keyword evidence="8" id="KW-0067">ATP-binding</keyword>
<comment type="caution">
    <text evidence="13">The sequence shown here is derived from an EMBL/GenBank/DDBJ whole genome shotgun (WGS) entry which is preliminary data.</text>
</comment>
<sequence>MTSRYRVEYALKTHRRDQFIEWIKGLLAVPFVLYSQPQGVFEGKGMSSNAQACEEAHRRYSEIFHDVELMIDDHIAHQNDPANPFPSKLKLLVPPLGIFFTRLPLEAAFKYQDSKRHISSRRFVSPSFNDVRLILNSAQVMAVTTGGNLQLATFDGDVTLYDDGQSLEPTSPIIPRIIGTSPSPPSPIGIVTAAGYTTADKYYARLHGLLDAIATSPALTPSQRQSLIIMGGEANYLFEFAPSSPDLLAPVPLVRWLTPEMAAWDEGDIAELLDVAEAALRDCIATLRLPATLLRKDRAVGIVAEPPSARIPRESLEETVLVVQKMLEVSRVGRQRRVPFCAFNGGRDVFVDIGDKSWGVAVCQRWFGGGLPGGMIPGDRTLHVGDQFLSAGANDFRARSVGTTAWIASPTETVDLLDELAELMGTKTS</sequence>
<evidence type="ECO:0000256" key="2">
    <source>
        <dbReference type="ARBA" id="ARBA00005307"/>
    </source>
</evidence>